<evidence type="ECO:0000313" key="3">
    <source>
        <dbReference type="EMBL" id="ACV09699.1"/>
    </source>
</evidence>
<dbReference type="eggNOG" id="COG1651">
    <property type="taxonomic scope" value="Bacteria"/>
</dbReference>
<dbReference type="InterPro" id="IPR036249">
    <property type="entry name" value="Thioredoxin-like_sf"/>
</dbReference>
<keyword evidence="1" id="KW-0472">Membrane</keyword>
<feature type="domain" description="Thioredoxin-like fold" evidence="2">
    <location>
        <begin position="105"/>
        <end position="253"/>
    </location>
</feature>
<keyword evidence="4" id="KW-1185">Reference proteome</keyword>
<sequence length="279" mass="30804">MASSPTSHGLSRREEARLKAQALQQEQARRERRSRIVLFASLLIGVLAVVGVGWFILQQQPSQLSSDMTEFPEDVTIPTAASPEDGGITYYNGNFQAEAPTDVPVLDVYLDFMCTHCADFEMTNGDWLKESADNGELVWRLHPVGVLQSQYSDTMGSAFAYLVENSPEHALEFAKMTFANFKNTGQSEEELRSYAQAAGVPSEHIDGMLEGDYVRYIQSASAITLNDESLRDEEGRFGTPALYINGERSNVNWTDPQLLKDAVLNAGTSNTTGEDTSEE</sequence>
<organism evidence="3 4">
    <name type="scientific">Jonesia denitrificans (strain ATCC 14870 / DSM 20603 / BCRC 15368 / CIP 55.134 / JCM 11481 / NBRC 15587 / NCTC 10816 / Prevot 55134)</name>
    <name type="common">Listeria denitrificans</name>
    <dbReference type="NCBI Taxonomy" id="471856"/>
    <lineage>
        <taxon>Bacteria</taxon>
        <taxon>Bacillati</taxon>
        <taxon>Actinomycetota</taxon>
        <taxon>Actinomycetes</taxon>
        <taxon>Micrococcales</taxon>
        <taxon>Jonesiaceae</taxon>
        <taxon>Jonesia</taxon>
    </lineage>
</organism>
<dbReference type="Gene3D" id="3.40.30.10">
    <property type="entry name" value="Glutaredoxin"/>
    <property type="match status" value="1"/>
</dbReference>
<dbReference type="HOGENOM" id="CLU_000288_47_3_11"/>
<name>C7R0X5_JONDD</name>
<accession>C7R0X5</accession>
<reference evidence="3 4" key="1">
    <citation type="journal article" date="2009" name="Stand. Genomic Sci.">
        <title>Complete genome sequence of Jonesia denitrificans type strain (Prevot 55134).</title>
        <authorList>
            <person name="Pukall R."/>
            <person name="Gehrich-Schroter G."/>
            <person name="Lapidus A."/>
            <person name="Nolan M."/>
            <person name="Glavina Del Rio T."/>
            <person name="Lucas S."/>
            <person name="Chen F."/>
            <person name="Tice H."/>
            <person name="Pitluck S."/>
            <person name="Cheng J.F."/>
            <person name="Copeland A."/>
            <person name="Saunders E."/>
            <person name="Brettin T."/>
            <person name="Detter J.C."/>
            <person name="Bruce D."/>
            <person name="Goodwin L."/>
            <person name="Pati A."/>
            <person name="Ivanova N."/>
            <person name="Mavromatis K."/>
            <person name="Ovchinnikova G."/>
            <person name="Chen A."/>
            <person name="Palaniappan K."/>
            <person name="Land M."/>
            <person name="Hauser L."/>
            <person name="Chang Y.J."/>
            <person name="Jeffries C.D."/>
            <person name="Chain P."/>
            <person name="Goker M."/>
            <person name="Bristow J."/>
            <person name="Eisen J.A."/>
            <person name="Markowitz V."/>
            <person name="Hugenholtz P."/>
            <person name="Kyrpides N.C."/>
            <person name="Klenk H.P."/>
            <person name="Han C."/>
        </authorList>
    </citation>
    <scope>NUCLEOTIDE SEQUENCE [LARGE SCALE GENOMIC DNA]</scope>
    <source>
        <strain evidence="4">ATCC 14870 / DSM 20603 / BCRC 15368 / CIP 55.134 / JCM 11481 / NBRC 15587 / NCTC 10816 / Prevot 55134</strain>
    </source>
</reference>
<dbReference type="AlphaFoldDB" id="C7R0X5"/>
<dbReference type="KEGG" id="jde:Jden_2061"/>
<keyword evidence="1" id="KW-0812">Transmembrane</keyword>
<dbReference type="Proteomes" id="UP000000628">
    <property type="component" value="Chromosome"/>
</dbReference>
<dbReference type="EMBL" id="CP001706">
    <property type="protein sequence ID" value="ACV09699.1"/>
    <property type="molecule type" value="Genomic_DNA"/>
</dbReference>
<dbReference type="RefSeq" id="WP_015772327.1">
    <property type="nucleotide sequence ID" value="NC_013174.1"/>
</dbReference>
<dbReference type="Pfam" id="PF13462">
    <property type="entry name" value="Thioredoxin_4"/>
    <property type="match status" value="1"/>
</dbReference>
<dbReference type="SUPFAM" id="SSF52833">
    <property type="entry name" value="Thioredoxin-like"/>
    <property type="match status" value="1"/>
</dbReference>
<evidence type="ECO:0000259" key="2">
    <source>
        <dbReference type="Pfam" id="PF13462"/>
    </source>
</evidence>
<proteinExistence type="predicted"/>
<gene>
    <name evidence="3" type="ordered locus">Jden_2061</name>
</gene>
<evidence type="ECO:0000256" key="1">
    <source>
        <dbReference type="SAM" id="Phobius"/>
    </source>
</evidence>
<dbReference type="STRING" id="471856.Jden_2061"/>
<feature type="transmembrane region" description="Helical" evidence="1">
    <location>
        <begin position="36"/>
        <end position="57"/>
    </location>
</feature>
<evidence type="ECO:0000313" key="4">
    <source>
        <dbReference type="Proteomes" id="UP000000628"/>
    </source>
</evidence>
<keyword evidence="1" id="KW-1133">Transmembrane helix</keyword>
<dbReference type="InterPro" id="IPR012336">
    <property type="entry name" value="Thioredoxin-like_fold"/>
</dbReference>
<protein>
    <recommendedName>
        <fullName evidence="2">Thioredoxin-like fold domain-containing protein</fullName>
    </recommendedName>
</protein>
<dbReference type="OrthoDB" id="117402at2"/>